<accession>A0A6P8IHF1</accession>
<dbReference type="OrthoDB" id="5968745at2759"/>
<keyword evidence="15" id="KW-0863">Zinc-finger</keyword>
<reference evidence="23" key="1">
    <citation type="submission" date="2025-08" db="UniProtKB">
        <authorList>
            <consortium name="RefSeq"/>
        </authorList>
    </citation>
    <scope>IDENTIFICATION</scope>
    <source>
        <tissue evidence="23">Tentacle</tissue>
    </source>
</reference>
<dbReference type="InterPro" id="IPR017981">
    <property type="entry name" value="GPCR_2-like_7TM"/>
</dbReference>
<evidence type="ECO:0000256" key="5">
    <source>
        <dbReference type="ARBA" id="ARBA00022692"/>
    </source>
</evidence>
<evidence type="ECO:0000259" key="18">
    <source>
        <dbReference type="PROSITE" id="PS50221"/>
    </source>
</evidence>
<dbReference type="PRINTS" id="PR00249">
    <property type="entry name" value="GPCRSECRETIN"/>
</dbReference>
<evidence type="ECO:0000256" key="10">
    <source>
        <dbReference type="ARBA" id="ARBA00023136"/>
    </source>
</evidence>
<evidence type="ECO:0000256" key="6">
    <source>
        <dbReference type="ARBA" id="ARBA00022729"/>
    </source>
</evidence>
<dbReference type="Pfam" id="PF16489">
    <property type="entry name" value="GAIN"/>
    <property type="match status" value="1"/>
</dbReference>
<feature type="domain" description="G-protein coupled receptors family 2 profile 1" evidence="19">
    <location>
        <begin position="235"/>
        <end position="291"/>
    </location>
</feature>
<dbReference type="SMART" id="SM00008">
    <property type="entry name" value="HormR"/>
    <property type="match status" value="1"/>
</dbReference>
<evidence type="ECO:0000313" key="23">
    <source>
        <dbReference type="RefSeq" id="XP_031566100.1"/>
    </source>
</evidence>
<dbReference type="Gene3D" id="1.20.1070.10">
    <property type="entry name" value="Rhodopsin 7-helix transmembrane proteins"/>
    <property type="match status" value="1"/>
</dbReference>
<dbReference type="PANTHER" id="PTHR12011:SF347">
    <property type="entry name" value="FI21270P1-RELATED"/>
    <property type="match status" value="1"/>
</dbReference>
<keyword evidence="22" id="KW-1185">Reference proteome</keyword>
<dbReference type="Pfam" id="PF02793">
    <property type="entry name" value="HRM"/>
    <property type="match status" value="1"/>
</dbReference>
<dbReference type="InterPro" id="IPR032471">
    <property type="entry name" value="AGRL2-4_GAIN_subdom_A"/>
</dbReference>
<feature type="transmembrane region" description="Helical" evidence="17">
    <location>
        <begin position="664"/>
        <end position="687"/>
    </location>
</feature>
<evidence type="ECO:0000259" key="21">
    <source>
        <dbReference type="PROSITE" id="PS50966"/>
    </source>
</evidence>
<dbReference type="Proteomes" id="UP000515163">
    <property type="component" value="Unplaced"/>
</dbReference>
<dbReference type="PANTHER" id="PTHR12011">
    <property type="entry name" value="ADHESION G-PROTEIN COUPLED RECEPTOR"/>
    <property type="match status" value="1"/>
</dbReference>
<dbReference type="InterPro" id="IPR001879">
    <property type="entry name" value="GPCR_2_extracellular_dom"/>
</dbReference>
<feature type="domain" description="SWIM-type" evidence="21">
    <location>
        <begin position="82"/>
        <end position="121"/>
    </location>
</feature>
<dbReference type="GeneID" id="116301219"/>
<evidence type="ECO:0000259" key="19">
    <source>
        <dbReference type="PROSITE" id="PS50227"/>
    </source>
</evidence>
<dbReference type="InterPro" id="IPR057244">
    <property type="entry name" value="GAIN_B"/>
</dbReference>
<feature type="transmembrane region" description="Helical" evidence="17">
    <location>
        <begin position="818"/>
        <end position="841"/>
    </location>
</feature>
<keyword evidence="10 17" id="KW-0472">Membrane</keyword>
<dbReference type="Gene3D" id="1.25.40.610">
    <property type="match status" value="1"/>
</dbReference>
<evidence type="ECO:0000256" key="13">
    <source>
        <dbReference type="ARBA" id="ARBA00023180"/>
    </source>
</evidence>
<feature type="compositionally biased region" description="Polar residues" evidence="16">
    <location>
        <begin position="148"/>
        <end position="166"/>
    </location>
</feature>
<keyword evidence="13" id="KW-0325">Glycoprotein</keyword>
<evidence type="ECO:0000313" key="22">
    <source>
        <dbReference type="Proteomes" id="UP000515163"/>
    </source>
</evidence>
<keyword evidence="3" id="KW-1003">Cell membrane</keyword>
<evidence type="ECO:0000256" key="1">
    <source>
        <dbReference type="ARBA" id="ARBA00004651"/>
    </source>
</evidence>
<dbReference type="GO" id="GO:0007166">
    <property type="term" value="P:cell surface receptor signaling pathway"/>
    <property type="evidence" value="ECO:0007669"/>
    <property type="project" value="InterPro"/>
</dbReference>
<feature type="region of interest" description="Disordered" evidence="16">
    <location>
        <begin position="146"/>
        <end position="171"/>
    </location>
</feature>
<keyword evidence="15" id="KW-0862">Zinc</keyword>
<evidence type="ECO:0000256" key="3">
    <source>
        <dbReference type="ARBA" id="ARBA00022475"/>
    </source>
</evidence>
<feature type="transmembrane region" description="Helical" evidence="17">
    <location>
        <begin position="789"/>
        <end position="812"/>
    </location>
</feature>
<organism evidence="22 23">
    <name type="scientific">Actinia tenebrosa</name>
    <name type="common">Australian red waratah sea anemone</name>
    <dbReference type="NCBI Taxonomy" id="6105"/>
    <lineage>
        <taxon>Eukaryota</taxon>
        <taxon>Metazoa</taxon>
        <taxon>Cnidaria</taxon>
        <taxon>Anthozoa</taxon>
        <taxon>Hexacorallia</taxon>
        <taxon>Actiniaria</taxon>
        <taxon>Actiniidae</taxon>
        <taxon>Actinia</taxon>
    </lineage>
</organism>
<dbReference type="PROSITE" id="PS00650">
    <property type="entry name" value="G_PROTEIN_RECEP_F2_2"/>
    <property type="match status" value="1"/>
</dbReference>
<dbReference type="GO" id="GO:0004930">
    <property type="term" value="F:G protein-coupled receptor activity"/>
    <property type="evidence" value="ECO:0007669"/>
    <property type="project" value="UniProtKB-KW"/>
</dbReference>
<dbReference type="InterPro" id="IPR017983">
    <property type="entry name" value="GPCR_2_secretin-like_CS"/>
</dbReference>
<keyword evidence="11" id="KW-1015">Disulfide bond</keyword>
<keyword evidence="4" id="KW-0597">Phosphoprotein</keyword>
<feature type="transmembrane region" description="Helical" evidence="17">
    <location>
        <begin position="635"/>
        <end position="652"/>
    </location>
</feature>
<dbReference type="PROSITE" id="PS50221">
    <property type="entry name" value="GAIN_B"/>
    <property type="match status" value="1"/>
</dbReference>
<dbReference type="GO" id="GO:0008270">
    <property type="term" value="F:zinc ion binding"/>
    <property type="evidence" value="ECO:0007669"/>
    <property type="project" value="UniProtKB-KW"/>
</dbReference>
<protein>
    <submittedName>
        <fullName evidence="23">Adhesion G protein-coupled receptor B1-like</fullName>
    </submittedName>
</protein>
<keyword evidence="9" id="KW-0297">G-protein coupled receptor</keyword>
<dbReference type="PROSITE" id="PS50261">
    <property type="entry name" value="G_PROTEIN_RECEP_F2_4"/>
    <property type="match status" value="1"/>
</dbReference>
<keyword evidence="6" id="KW-0732">Signal</keyword>
<dbReference type="SMART" id="SM00303">
    <property type="entry name" value="GPS"/>
    <property type="match status" value="1"/>
</dbReference>
<keyword evidence="8 17" id="KW-1133">Transmembrane helix</keyword>
<dbReference type="InParanoid" id="A0A6P8IHF1"/>
<evidence type="ECO:0000256" key="2">
    <source>
        <dbReference type="ARBA" id="ARBA00007343"/>
    </source>
</evidence>
<keyword evidence="12" id="KW-0675">Receptor</keyword>
<comment type="subcellular location">
    <subcellularLocation>
        <location evidence="1">Cell membrane</location>
        <topology evidence="1">Multi-pass membrane protein</topology>
    </subcellularLocation>
</comment>
<dbReference type="InterPro" id="IPR000832">
    <property type="entry name" value="GPCR_2_secretin-like"/>
</dbReference>
<evidence type="ECO:0000256" key="8">
    <source>
        <dbReference type="ARBA" id="ARBA00022989"/>
    </source>
</evidence>
<dbReference type="InterPro" id="IPR008077">
    <property type="entry name" value="GPCR_2_brain_angio_inhib"/>
</dbReference>
<evidence type="ECO:0000256" key="4">
    <source>
        <dbReference type="ARBA" id="ARBA00022553"/>
    </source>
</evidence>
<dbReference type="InterPro" id="IPR036445">
    <property type="entry name" value="GPCR_2_extracell_dom_sf"/>
</dbReference>
<sequence>MADTGVVWRKSLSFLPEISYPNVLEHLKGCGKKNIGEKGYKFFAEAYIHDVHVAKMPGSIHTTKVKAQCYRSQRKTESPHSMELEVGTEDKKTKIIKAKCSCKAGNGGHCNHLFGLLYTLNHWFMLNLNEIPADKTCTTTPTALRTTKSNTTESTQPSISTPVSRKTQPDDAGRITTTKVTTVQIVIKPTSLKTAKIKNSTKLSKSTPLPNKTKLTIKTPRGTTPTNKGKPVKVCSSEEKDGIFWPNTPVRQVAFQPCPRNSTGKASRECWKRKSSGAWGEVNLYGCVSSGYMKIKSEIETCTPVGGNNCSSSDYQKILQDLVNITAQSSQPDPLQGGDLMIAVESLKNIYNHSKIVNVQINKQYVDTASNLMTVNNARTWKQVQQKENKSLALDIVSLLEGVGFRLDDAIEKNMSRKTIFIPSVNIAMRIDVLNSSIKLRERGIQFQFMNTSVSIPGELFLNDVTTKAVTVILPTLSHVLTVGRQPEEKLLTNVTEDQESNRYGTTVVSSTVLPKRKVLKAPIKIQLKNIKFPNSSKVTCVSWSLGSSQRTWSKEGCQLVENESDMEMTTCICNHMTLFAAFMDPYGKDVPDHHSIGLEIISLVGCSISLIAIIATFVVSLFHWQKLKSPRSEILLNICFGIAAVCILVLVEKHARRDKISCILVAILLHYFLLSVFTWMLCEGVLLRMVFFSDITGSGRSKMRHFYCFGWGFPVLIVGISAGATGLDGYGEPNHLCWLSTVGGLSWAFVAPAICVVLVNSIILVSIMKRMFGIQQIKNKRRAQRIVLGVRAMVVILPLLGITWVFGLLAFSSDTIAFKYLFAIFNSLQGVLIFVFHCVLDNKVREAINSSQRRRQSMPMSITRIRPIGKEDKPHERHPSPPAVRLFSLQRAEKDLDSSKNWGDLWAQQDIKHAVEMTNGKDERGKTEENYPRTLRTSSLNFELTNKEIQGQDGNIDHPQVT</sequence>
<dbReference type="CDD" id="cd15040">
    <property type="entry name" value="7tmB2_Adhesion"/>
    <property type="match status" value="1"/>
</dbReference>
<evidence type="ECO:0000256" key="11">
    <source>
        <dbReference type="ARBA" id="ARBA00023157"/>
    </source>
</evidence>
<feature type="transmembrane region" description="Helical" evidence="17">
    <location>
        <begin position="707"/>
        <end position="728"/>
    </location>
</feature>
<dbReference type="KEGG" id="aten:116301219"/>
<gene>
    <name evidence="23" type="primary">LOC116301219</name>
</gene>
<dbReference type="Pfam" id="PF00002">
    <property type="entry name" value="7tm_2"/>
    <property type="match status" value="1"/>
</dbReference>
<feature type="domain" description="G-protein coupled receptors family 2 profile 2" evidence="20">
    <location>
        <begin position="599"/>
        <end position="842"/>
    </location>
</feature>
<evidence type="ECO:0000256" key="14">
    <source>
        <dbReference type="ARBA" id="ARBA00023224"/>
    </source>
</evidence>
<keyword evidence="15" id="KW-0479">Metal-binding</keyword>
<dbReference type="Pfam" id="PF01825">
    <property type="entry name" value="GPS"/>
    <property type="match status" value="1"/>
</dbReference>
<name>A0A6P8IHF1_ACTTE</name>
<dbReference type="InterPro" id="IPR007527">
    <property type="entry name" value="Znf_SWIM"/>
</dbReference>
<evidence type="ECO:0000256" key="7">
    <source>
        <dbReference type="ARBA" id="ARBA00022737"/>
    </source>
</evidence>
<feature type="transmembrane region" description="Helical" evidence="17">
    <location>
        <begin position="601"/>
        <end position="623"/>
    </location>
</feature>
<dbReference type="FunFam" id="1.20.1070.10:FF:000058">
    <property type="entry name" value="Adhesion G protein-coupled receptor F5"/>
    <property type="match status" value="1"/>
</dbReference>
<evidence type="ECO:0000256" key="16">
    <source>
        <dbReference type="SAM" id="MobiDB-lite"/>
    </source>
</evidence>
<evidence type="ECO:0000256" key="15">
    <source>
        <dbReference type="PROSITE-ProRule" id="PRU00325"/>
    </source>
</evidence>
<keyword evidence="7" id="KW-0677">Repeat</keyword>
<evidence type="ECO:0000256" key="17">
    <source>
        <dbReference type="SAM" id="Phobius"/>
    </source>
</evidence>
<evidence type="ECO:0000256" key="9">
    <source>
        <dbReference type="ARBA" id="ARBA00023040"/>
    </source>
</evidence>
<dbReference type="PROSITE" id="PS50227">
    <property type="entry name" value="G_PROTEIN_RECEP_F2_3"/>
    <property type="match status" value="1"/>
</dbReference>
<evidence type="ECO:0000256" key="12">
    <source>
        <dbReference type="ARBA" id="ARBA00023170"/>
    </source>
</evidence>
<keyword evidence="5 17" id="KW-0812">Transmembrane</keyword>
<dbReference type="InterPro" id="IPR046338">
    <property type="entry name" value="GAIN_dom_sf"/>
</dbReference>
<evidence type="ECO:0000259" key="20">
    <source>
        <dbReference type="PROSITE" id="PS50261"/>
    </source>
</evidence>
<feature type="compositionally biased region" description="Polar residues" evidence="16">
    <location>
        <begin position="201"/>
        <end position="227"/>
    </location>
</feature>
<dbReference type="Gene3D" id="2.60.220.50">
    <property type="match status" value="1"/>
</dbReference>
<proteinExistence type="inferred from homology"/>
<dbReference type="Gene3D" id="4.10.1240.10">
    <property type="entry name" value="GPCR, family 2, extracellular hormone receptor domain"/>
    <property type="match status" value="1"/>
</dbReference>
<dbReference type="GO" id="GO:0005886">
    <property type="term" value="C:plasma membrane"/>
    <property type="evidence" value="ECO:0007669"/>
    <property type="project" value="UniProtKB-SubCell"/>
</dbReference>
<dbReference type="InterPro" id="IPR000203">
    <property type="entry name" value="GPS"/>
</dbReference>
<comment type="similarity">
    <text evidence="2">Belongs to the G-protein coupled receptor 2 family. Adhesion G-protein coupled receptor (ADGR) subfamily.</text>
</comment>
<feature type="transmembrane region" description="Helical" evidence="17">
    <location>
        <begin position="748"/>
        <end position="768"/>
    </location>
</feature>
<dbReference type="AlphaFoldDB" id="A0A6P8IHF1"/>
<dbReference type="RefSeq" id="XP_031566100.1">
    <property type="nucleotide sequence ID" value="XM_031710240.1"/>
</dbReference>
<feature type="region of interest" description="Disordered" evidence="16">
    <location>
        <begin position="201"/>
        <end position="234"/>
    </location>
</feature>
<feature type="domain" description="GAIN-B" evidence="18">
    <location>
        <begin position="417"/>
        <end position="590"/>
    </location>
</feature>
<dbReference type="PRINTS" id="PR01694">
    <property type="entry name" value="BAIPRECURSOR"/>
</dbReference>
<dbReference type="PROSITE" id="PS50966">
    <property type="entry name" value="ZF_SWIM"/>
    <property type="match status" value="1"/>
</dbReference>
<dbReference type="FunCoup" id="A0A6P8IHF1">
    <property type="interactions" value="1321"/>
</dbReference>
<keyword evidence="14" id="KW-0807">Transducer</keyword>